<keyword evidence="5 6" id="KW-0472">Membrane</keyword>
<evidence type="ECO:0000313" key="8">
    <source>
        <dbReference type="Proteomes" id="UP000325116"/>
    </source>
</evidence>
<dbReference type="EMBL" id="SAXT01000003">
    <property type="protein sequence ID" value="TXJ12794.1"/>
    <property type="molecule type" value="Genomic_DNA"/>
</dbReference>
<reference evidence="7 8" key="1">
    <citation type="journal article" date="1992" name="Lakartidningen">
        <title>[Penicillin V and not amoxicillin is the first choice preparation in acute otitis].</title>
        <authorList>
            <person name="Kamme C."/>
            <person name="Lundgren K."/>
            <person name="Prellner K."/>
        </authorList>
    </citation>
    <scope>NUCLEOTIDE SEQUENCE [LARGE SCALE GENOMIC DNA]</scope>
    <source>
        <strain evidence="7 8">W1</strain>
    </source>
</reference>
<evidence type="ECO:0000256" key="2">
    <source>
        <dbReference type="ARBA" id="ARBA00022475"/>
    </source>
</evidence>
<keyword evidence="4 6" id="KW-1133">Transmembrane helix</keyword>
<evidence type="ECO:0000256" key="4">
    <source>
        <dbReference type="ARBA" id="ARBA00022989"/>
    </source>
</evidence>
<keyword evidence="2" id="KW-1003">Cell membrane</keyword>
<dbReference type="Pfam" id="PF04277">
    <property type="entry name" value="OAD_gamma"/>
    <property type="match status" value="1"/>
</dbReference>
<dbReference type="InterPro" id="IPR005899">
    <property type="entry name" value="Na_pump_deCOase"/>
</dbReference>
<sequence length="79" mass="8580">MNNEILAAIQIMFIGMGVVVLFLIILVYVMKFVSVIIAQVDKIMPPQEEAISSTPVQSASGDKMKAIAIALAHIHSNKK</sequence>
<accession>A0A5C8CH79</accession>
<gene>
    <name evidence="7" type="ORF">EPJ80_04115</name>
</gene>
<protein>
    <submittedName>
        <fullName evidence="7">Sodium pump decarboxylase</fullName>
    </submittedName>
</protein>
<organism evidence="7 8">
    <name type="scientific">Brachyspira aalborgi</name>
    <dbReference type="NCBI Taxonomy" id="29522"/>
    <lineage>
        <taxon>Bacteria</taxon>
        <taxon>Pseudomonadati</taxon>
        <taxon>Spirochaetota</taxon>
        <taxon>Spirochaetia</taxon>
        <taxon>Brachyspirales</taxon>
        <taxon>Brachyspiraceae</taxon>
        <taxon>Brachyspira</taxon>
    </lineage>
</organism>
<evidence type="ECO:0000256" key="6">
    <source>
        <dbReference type="SAM" id="Phobius"/>
    </source>
</evidence>
<comment type="subcellular location">
    <subcellularLocation>
        <location evidence="1">Cell membrane</location>
    </subcellularLocation>
</comment>
<keyword evidence="3 6" id="KW-0812">Transmembrane</keyword>
<comment type="caution">
    <text evidence="7">The sequence shown here is derived from an EMBL/GenBank/DDBJ whole genome shotgun (WGS) entry which is preliminary data.</text>
</comment>
<dbReference type="Proteomes" id="UP000325116">
    <property type="component" value="Unassembled WGS sequence"/>
</dbReference>
<proteinExistence type="predicted"/>
<feature type="transmembrane region" description="Helical" evidence="6">
    <location>
        <begin position="6"/>
        <end position="29"/>
    </location>
</feature>
<dbReference type="NCBIfam" id="TIGR01195">
    <property type="entry name" value="oadG_fam"/>
    <property type="match status" value="1"/>
</dbReference>
<dbReference type="GO" id="GO:0005886">
    <property type="term" value="C:plasma membrane"/>
    <property type="evidence" value="ECO:0007669"/>
    <property type="project" value="UniProtKB-SubCell"/>
</dbReference>
<dbReference type="RefSeq" id="WP_147758015.1">
    <property type="nucleotide sequence ID" value="NZ_SAXT01000003.1"/>
</dbReference>
<dbReference type="GO" id="GO:0036376">
    <property type="term" value="P:sodium ion export across plasma membrane"/>
    <property type="evidence" value="ECO:0007669"/>
    <property type="project" value="InterPro"/>
</dbReference>
<evidence type="ECO:0000313" key="7">
    <source>
        <dbReference type="EMBL" id="TXJ12794.1"/>
    </source>
</evidence>
<dbReference type="GO" id="GO:0015081">
    <property type="term" value="F:sodium ion transmembrane transporter activity"/>
    <property type="evidence" value="ECO:0007669"/>
    <property type="project" value="InterPro"/>
</dbReference>
<name>A0A5C8CH79_9SPIR</name>
<evidence type="ECO:0000256" key="3">
    <source>
        <dbReference type="ARBA" id="ARBA00022692"/>
    </source>
</evidence>
<dbReference type="AlphaFoldDB" id="A0A5C8CH79"/>
<evidence type="ECO:0000256" key="1">
    <source>
        <dbReference type="ARBA" id="ARBA00004236"/>
    </source>
</evidence>
<evidence type="ECO:0000256" key="5">
    <source>
        <dbReference type="ARBA" id="ARBA00023136"/>
    </source>
</evidence>